<organism evidence="2 3">
    <name type="scientific">Multifurca ochricompacta</name>
    <dbReference type="NCBI Taxonomy" id="376703"/>
    <lineage>
        <taxon>Eukaryota</taxon>
        <taxon>Fungi</taxon>
        <taxon>Dikarya</taxon>
        <taxon>Basidiomycota</taxon>
        <taxon>Agaricomycotina</taxon>
        <taxon>Agaricomycetes</taxon>
        <taxon>Russulales</taxon>
        <taxon>Russulaceae</taxon>
        <taxon>Multifurca</taxon>
    </lineage>
</organism>
<dbReference type="AlphaFoldDB" id="A0AAD4M983"/>
<proteinExistence type="predicted"/>
<feature type="signal peptide" evidence="1">
    <location>
        <begin position="1"/>
        <end position="31"/>
    </location>
</feature>
<dbReference type="Proteomes" id="UP001203297">
    <property type="component" value="Unassembled WGS sequence"/>
</dbReference>
<protein>
    <submittedName>
        <fullName evidence="2">Uncharacterized protein</fullName>
    </submittedName>
</protein>
<gene>
    <name evidence="2" type="ORF">B0F90DRAFT_966626</name>
</gene>
<accession>A0AAD4M983</accession>
<keyword evidence="3" id="KW-1185">Reference proteome</keyword>
<sequence length="186" mass="21272">MGLPFVRLPLHCWLVTLLDVFLLLMLSPDSCENADSIFALFPTPPLDFPRESEFRISRILNRMRIVHVSDDWVACSKNSNYLGTATACRPPGDHLWKLAGPFLHSLMYSIDGCNSRNFWNQVYGVNPNTRTNPVFGRDPLSYYAYTATIWQTWNFHAMKGTVHLCLLPPKISFRHSSVISLALRLE</sequence>
<evidence type="ECO:0000313" key="2">
    <source>
        <dbReference type="EMBL" id="KAI0306137.1"/>
    </source>
</evidence>
<evidence type="ECO:0000256" key="1">
    <source>
        <dbReference type="SAM" id="SignalP"/>
    </source>
</evidence>
<comment type="caution">
    <text evidence="2">The sequence shown here is derived from an EMBL/GenBank/DDBJ whole genome shotgun (WGS) entry which is preliminary data.</text>
</comment>
<reference evidence="2" key="1">
    <citation type="journal article" date="2022" name="New Phytol.">
        <title>Evolutionary transition to the ectomycorrhizal habit in the genomes of a hyperdiverse lineage of mushroom-forming fungi.</title>
        <authorList>
            <person name="Looney B."/>
            <person name="Miyauchi S."/>
            <person name="Morin E."/>
            <person name="Drula E."/>
            <person name="Courty P.E."/>
            <person name="Kohler A."/>
            <person name="Kuo A."/>
            <person name="LaButti K."/>
            <person name="Pangilinan J."/>
            <person name="Lipzen A."/>
            <person name="Riley R."/>
            <person name="Andreopoulos W."/>
            <person name="He G."/>
            <person name="Johnson J."/>
            <person name="Nolan M."/>
            <person name="Tritt A."/>
            <person name="Barry K.W."/>
            <person name="Grigoriev I.V."/>
            <person name="Nagy L.G."/>
            <person name="Hibbett D."/>
            <person name="Henrissat B."/>
            <person name="Matheny P.B."/>
            <person name="Labbe J."/>
            <person name="Martin F.M."/>
        </authorList>
    </citation>
    <scope>NUCLEOTIDE SEQUENCE</scope>
    <source>
        <strain evidence="2">BPL690</strain>
    </source>
</reference>
<keyword evidence="1" id="KW-0732">Signal</keyword>
<evidence type="ECO:0000313" key="3">
    <source>
        <dbReference type="Proteomes" id="UP001203297"/>
    </source>
</evidence>
<dbReference type="EMBL" id="WTXG01000004">
    <property type="protein sequence ID" value="KAI0306137.1"/>
    <property type="molecule type" value="Genomic_DNA"/>
</dbReference>
<feature type="chain" id="PRO_5042031069" evidence="1">
    <location>
        <begin position="32"/>
        <end position="186"/>
    </location>
</feature>
<name>A0AAD4M983_9AGAM</name>